<dbReference type="PANTHER" id="PTHR43479:SF11">
    <property type="entry name" value="ACREF_ENVCD OPERON REPRESSOR-RELATED"/>
    <property type="match status" value="1"/>
</dbReference>
<comment type="caution">
    <text evidence="4">The sequence shown here is derived from an EMBL/GenBank/DDBJ whole genome shotgun (WGS) entry which is preliminary data.</text>
</comment>
<gene>
    <name evidence="4" type="ORF">H9943_08785</name>
</gene>
<protein>
    <submittedName>
        <fullName evidence="4">TetR/AcrR family transcriptional regulator</fullName>
    </submittedName>
</protein>
<dbReference type="EMBL" id="DWYA01000077">
    <property type="protein sequence ID" value="HJB40474.1"/>
    <property type="molecule type" value="Genomic_DNA"/>
</dbReference>
<accession>A0A9D2S215</accession>
<dbReference type="PROSITE" id="PS50977">
    <property type="entry name" value="HTH_TETR_2"/>
    <property type="match status" value="1"/>
</dbReference>
<dbReference type="GO" id="GO:0003677">
    <property type="term" value="F:DNA binding"/>
    <property type="evidence" value="ECO:0007669"/>
    <property type="project" value="UniProtKB-UniRule"/>
</dbReference>
<dbReference type="InterPro" id="IPR039532">
    <property type="entry name" value="TetR_C_Firmicutes"/>
</dbReference>
<reference evidence="4" key="2">
    <citation type="submission" date="2021-04" db="EMBL/GenBank/DDBJ databases">
        <authorList>
            <person name="Gilroy R."/>
        </authorList>
    </citation>
    <scope>NUCLEOTIDE SEQUENCE</scope>
    <source>
        <strain evidence="4">ChiBcec8-14828</strain>
    </source>
</reference>
<keyword evidence="1 2" id="KW-0238">DNA-binding</keyword>
<evidence type="ECO:0000256" key="1">
    <source>
        <dbReference type="ARBA" id="ARBA00023125"/>
    </source>
</evidence>
<feature type="domain" description="HTH tetR-type" evidence="3">
    <location>
        <begin position="9"/>
        <end position="69"/>
    </location>
</feature>
<dbReference type="InterPro" id="IPR009057">
    <property type="entry name" value="Homeodomain-like_sf"/>
</dbReference>
<dbReference type="Pfam" id="PF14278">
    <property type="entry name" value="TetR_C_8"/>
    <property type="match status" value="1"/>
</dbReference>
<dbReference type="PANTHER" id="PTHR43479">
    <property type="entry name" value="ACREF/ENVCD OPERON REPRESSOR-RELATED"/>
    <property type="match status" value="1"/>
</dbReference>
<dbReference type="InterPro" id="IPR050624">
    <property type="entry name" value="HTH-type_Tx_Regulator"/>
</dbReference>
<dbReference type="SUPFAM" id="SSF46689">
    <property type="entry name" value="Homeodomain-like"/>
    <property type="match status" value="1"/>
</dbReference>
<proteinExistence type="predicted"/>
<dbReference type="AlphaFoldDB" id="A0A9D2S215"/>
<evidence type="ECO:0000259" key="3">
    <source>
        <dbReference type="PROSITE" id="PS50977"/>
    </source>
</evidence>
<reference evidence="4" key="1">
    <citation type="journal article" date="2021" name="PeerJ">
        <title>Extensive microbial diversity within the chicken gut microbiome revealed by metagenomics and culture.</title>
        <authorList>
            <person name="Gilroy R."/>
            <person name="Ravi A."/>
            <person name="Getino M."/>
            <person name="Pursley I."/>
            <person name="Horton D.L."/>
            <person name="Alikhan N.F."/>
            <person name="Baker D."/>
            <person name="Gharbi K."/>
            <person name="Hall N."/>
            <person name="Watson M."/>
            <person name="Adriaenssens E.M."/>
            <person name="Foster-Nyarko E."/>
            <person name="Jarju S."/>
            <person name="Secka A."/>
            <person name="Antonio M."/>
            <person name="Oren A."/>
            <person name="Chaudhuri R.R."/>
            <person name="La Ragione R."/>
            <person name="Hildebrand F."/>
            <person name="Pallen M.J."/>
        </authorList>
    </citation>
    <scope>NUCLEOTIDE SEQUENCE</scope>
    <source>
        <strain evidence="4">ChiBcec8-14828</strain>
    </source>
</reference>
<organism evidence="4 5">
    <name type="scientific">Candidatus Ruthenibacterium avium</name>
    <dbReference type="NCBI Taxonomy" id="2838751"/>
    <lineage>
        <taxon>Bacteria</taxon>
        <taxon>Bacillati</taxon>
        <taxon>Bacillota</taxon>
        <taxon>Clostridia</taxon>
        <taxon>Eubacteriales</taxon>
        <taxon>Oscillospiraceae</taxon>
        <taxon>Ruthenibacterium</taxon>
    </lineage>
</organism>
<evidence type="ECO:0000313" key="5">
    <source>
        <dbReference type="Proteomes" id="UP000824209"/>
    </source>
</evidence>
<sequence length="196" mass="22461">MEKVDARVQKTKKRLCDALISLMQEKRLEHITVKELCARSGLNRGTFYLHYQNVFELMQDVEQGLEEGFSQVLLRAPIETLYAGGQKPVLDDVCRYFEEHAAACRLFLSRGEHTALVERVKRVVRERALAQWRLMYGEDPRYEYAFAFVASGCIGMLTLWLEQDTPCSAEEMAQMMEGFIAKAAEAMAPQSDPKTR</sequence>
<dbReference type="Gene3D" id="1.10.357.10">
    <property type="entry name" value="Tetracycline Repressor, domain 2"/>
    <property type="match status" value="1"/>
</dbReference>
<evidence type="ECO:0000313" key="4">
    <source>
        <dbReference type="EMBL" id="HJB40474.1"/>
    </source>
</evidence>
<evidence type="ECO:0000256" key="2">
    <source>
        <dbReference type="PROSITE-ProRule" id="PRU00335"/>
    </source>
</evidence>
<dbReference type="Proteomes" id="UP000824209">
    <property type="component" value="Unassembled WGS sequence"/>
</dbReference>
<name>A0A9D2S215_9FIRM</name>
<dbReference type="InterPro" id="IPR001647">
    <property type="entry name" value="HTH_TetR"/>
</dbReference>
<feature type="DNA-binding region" description="H-T-H motif" evidence="2">
    <location>
        <begin position="32"/>
        <end position="51"/>
    </location>
</feature>